<comment type="caution">
    <text evidence="1">The sequence shown here is derived from an EMBL/GenBank/DDBJ whole genome shotgun (WGS) entry which is preliminary data.</text>
</comment>
<organism evidence="1 2">
    <name type="scientific">Pseudomonas oryzihabitans</name>
    <dbReference type="NCBI Taxonomy" id="47885"/>
    <lineage>
        <taxon>Bacteria</taxon>
        <taxon>Pseudomonadati</taxon>
        <taxon>Pseudomonadota</taxon>
        <taxon>Gammaproteobacteria</taxon>
        <taxon>Pseudomonadales</taxon>
        <taxon>Pseudomonadaceae</taxon>
        <taxon>Pseudomonas</taxon>
    </lineage>
</organism>
<dbReference type="AlphaFoldDB" id="A0A1G5MYE9"/>
<dbReference type="Proteomes" id="UP000183046">
    <property type="component" value="Unassembled WGS sequence"/>
</dbReference>
<dbReference type="OrthoDB" id="6903905at2"/>
<reference evidence="2" key="1">
    <citation type="submission" date="2016-10" db="EMBL/GenBank/DDBJ databases">
        <authorList>
            <person name="de Groot N.N."/>
        </authorList>
    </citation>
    <scope>NUCLEOTIDE SEQUENCE [LARGE SCALE GENOMIC DNA]</scope>
    <source>
        <strain evidence="2">DSM 15758</strain>
    </source>
</reference>
<protein>
    <submittedName>
        <fullName evidence="1">Uncharacterized protein</fullName>
    </submittedName>
</protein>
<gene>
    <name evidence="1" type="ORF">SAMN05216279_103313</name>
</gene>
<evidence type="ECO:0000313" key="1">
    <source>
        <dbReference type="EMBL" id="SCZ30123.1"/>
    </source>
</evidence>
<sequence>MTSQPWTAVDDLRPAVALVILHGDLDPAVTAELRSGLPGCSDLPVLQLEDAVGLHEEWLAKGPRSRIVGLLSRLGGDCLLLAVEPEGVNELEWLGSVAGQRLQRFTGGTPTGELIARLQQLRRERLLAVLPL</sequence>
<evidence type="ECO:0000313" key="2">
    <source>
        <dbReference type="Proteomes" id="UP000183046"/>
    </source>
</evidence>
<dbReference type="EMBL" id="FMWB01000003">
    <property type="protein sequence ID" value="SCZ30123.1"/>
    <property type="molecule type" value="Genomic_DNA"/>
</dbReference>
<proteinExistence type="predicted"/>
<dbReference type="RefSeq" id="WP_074583696.1">
    <property type="nucleotide sequence ID" value="NZ_FMWB01000003.1"/>
</dbReference>
<accession>A0A1G5MYE9</accession>
<name>A0A1G5MYE9_9PSED</name>